<feature type="transmembrane region" description="Helical" evidence="2">
    <location>
        <begin position="215"/>
        <end position="234"/>
    </location>
</feature>
<proteinExistence type="predicted"/>
<feature type="transmembrane region" description="Helical" evidence="2">
    <location>
        <begin position="469"/>
        <end position="486"/>
    </location>
</feature>
<feature type="compositionally biased region" description="Basic and acidic residues" evidence="1">
    <location>
        <begin position="15"/>
        <end position="29"/>
    </location>
</feature>
<feature type="transmembrane region" description="Helical" evidence="2">
    <location>
        <begin position="307"/>
        <end position="330"/>
    </location>
</feature>
<sequence length="825" mass="92260">MGPKPEPSTSTSKPPPDKGEASPKTKEAKVSSALPKTSPPAVSENDNPAIQEGDESKKSKSPKKLSKRKKEKIKKELKSNSTSSSIILAHTKRKASKSADLKLPRQTNRQSGVDGESPAPVGSSAGNVEASTAPTLTVKDIIVIVLLWSHDIIHVLTEGWTASFLLEHSRVDVMAQFTEKIKFLVPKRVGQIVIIVLSLMAMIAIPAVTSGKSKLGFLLVGLMVYLATPIIGIMASNLGFVGLVDTMLVLEVGWNSVKPLRYWMIFHQKFPLPVIQSRMLVSVNQFMVELTEYIMTVWVTWETFSHVVFNIVWVLLFLLMVAWVVMIWTLRRSFNSTDDNIDVIQKEYEGSPIFDSFLSRQKPQHRILILCLLFPSFAISFQKAAVSFVFISIKHNLTETALYRIDLILSLMCLPLTACLLIVSPVVWQEIRDLAVIGIAHLTNVLVCLFFLVLIFGMSPSKSPDIMPYSRQIVIPSDVVFAYFIFPDKEYEKMILVKDGEEQSLGAPHCREILARKGSTVSVGGKLPNGITVFKKKITLTYSAGYYLKKGKLVEIKNFRLCLNTKPPAGQKMIWALSGLEPCKARGPQRSQNGTRFMFRKGCHSVKMSLTFMDSAPSVILKVLLDLPHLGEGPRHKPIITPPGTERIIIEHIVDGLIQPSSVKVERDYYKHYSSIFFIATHTEGKGDLEYLTSREGPMTHFSHENGRYGPPAVWTPWQCQAFATALCASSVAITAASASYIHFIWIQCPAKHRILILAFFFSINYFASWIPSLFFKGLGRIEFLALLVSQSVGWIWHVCTSVAYYFELRKLPHANQKQGHYALF</sequence>
<keyword evidence="2" id="KW-0472">Membrane</keyword>
<evidence type="ECO:0000256" key="1">
    <source>
        <dbReference type="SAM" id="MobiDB-lite"/>
    </source>
</evidence>
<feature type="region of interest" description="Disordered" evidence="1">
    <location>
        <begin position="1"/>
        <end position="128"/>
    </location>
</feature>
<reference evidence="3 4" key="1">
    <citation type="submission" date="2023-09" db="EMBL/GenBank/DDBJ databases">
        <title>Nesidiocoris tenuis whole genome shotgun sequence.</title>
        <authorList>
            <person name="Shibata T."/>
            <person name="Shimoda M."/>
            <person name="Kobayashi T."/>
            <person name="Uehara T."/>
        </authorList>
    </citation>
    <scope>NUCLEOTIDE SEQUENCE [LARGE SCALE GENOMIC DNA]</scope>
    <source>
        <strain evidence="3 4">Japan</strain>
    </source>
</reference>
<feature type="transmembrane region" description="Helical" evidence="2">
    <location>
        <begin position="405"/>
        <end position="427"/>
    </location>
</feature>
<accession>A0ABN7AA72</accession>
<name>A0ABN7AA72_9HEMI</name>
<dbReference type="Proteomes" id="UP001307889">
    <property type="component" value="Chromosome 1"/>
</dbReference>
<feature type="transmembrane region" description="Helical" evidence="2">
    <location>
        <begin position="367"/>
        <end position="393"/>
    </location>
</feature>
<feature type="transmembrane region" description="Helical" evidence="2">
    <location>
        <begin position="434"/>
        <end position="457"/>
    </location>
</feature>
<evidence type="ECO:0000256" key="2">
    <source>
        <dbReference type="SAM" id="Phobius"/>
    </source>
</evidence>
<evidence type="ECO:0000313" key="4">
    <source>
        <dbReference type="Proteomes" id="UP001307889"/>
    </source>
</evidence>
<keyword evidence="4" id="KW-1185">Reference proteome</keyword>
<dbReference type="EMBL" id="AP028909">
    <property type="protein sequence ID" value="BES89217.1"/>
    <property type="molecule type" value="Genomic_DNA"/>
</dbReference>
<gene>
    <name evidence="3" type="ORF">NTJ_02024</name>
</gene>
<evidence type="ECO:0008006" key="5">
    <source>
        <dbReference type="Google" id="ProtNLM"/>
    </source>
</evidence>
<protein>
    <recommendedName>
        <fullName evidence="5">Transmembrane protein</fullName>
    </recommendedName>
</protein>
<evidence type="ECO:0000313" key="3">
    <source>
        <dbReference type="EMBL" id="BES89217.1"/>
    </source>
</evidence>
<feature type="transmembrane region" description="Helical" evidence="2">
    <location>
        <begin position="755"/>
        <end position="772"/>
    </location>
</feature>
<feature type="compositionally biased region" description="Basic residues" evidence="1">
    <location>
        <begin position="59"/>
        <end position="72"/>
    </location>
</feature>
<feature type="transmembrane region" description="Helical" evidence="2">
    <location>
        <begin position="189"/>
        <end position="208"/>
    </location>
</feature>
<feature type="transmembrane region" description="Helical" evidence="2">
    <location>
        <begin position="784"/>
        <end position="807"/>
    </location>
</feature>
<keyword evidence="2" id="KW-0812">Transmembrane</keyword>
<organism evidence="3 4">
    <name type="scientific">Nesidiocoris tenuis</name>
    <dbReference type="NCBI Taxonomy" id="355587"/>
    <lineage>
        <taxon>Eukaryota</taxon>
        <taxon>Metazoa</taxon>
        <taxon>Ecdysozoa</taxon>
        <taxon>Arthropoda</taxon>
        <taxon>Hexapoda</taxon>
        <taxon>Insecta</taxon>
        <taxon>Pterygota</taxon>
        <taxon>Neoptera</taxon>
        <taxon>Paraneoptera</taxon>
        <taxon>Hemiptera</taxon>
        <taxon>Heteroptera</taxon>
        <taxon>Panheteroptera</taxon>
        <taxon>Cimicomorpha</taxon>
        <taxon>Miridae</taxon>
        <taxon>Dicyphina</taxon>
        <taxon>Nesidiocoris</taxon>
    </lineage>
</organism>
<keyword evidence="2" id="KW-1133">Transmembrane helix</keyword>